<dbReference type="AlphaFoldDB" id="A0A916K370"/>
<feature type="domain" description="Response regulatory" evidence="9">
    <location>
        <begin position="3"/>
        <end position="116"/>
    </location>
</feature>
<dbReference type="Pfam" id="PF00486">
    <property type="entry name" value="Trans_reg_C"/>
    <property type="match status" value="1"/>
</dbReference>
<sequence>MKNILIIEDEASIADLQRDYFELNGFSAHICGSGDEGLRKALSEDYALIVLDLMLPGMDGLEVCRQIRSVKDVPILIVSAKKEEIDKIRGLGGGADDYITKPFSPSELVARVKAHLARYERLTGGKEHKSGEIRAGSLVLDTAARRVYVSGKEVTMTAKEFDLLTFLALHPNRVFSKEELFEKIWGMDSLGDIATVTVHIRRIREKIESDPSRPEYIETLWGAGYRFASGRSGTI</sequence>
<dbReference type="GO" id="GO:0032993">
    <property type="term" value="C:protein-DNA complex"/>
    <property type="evidence" value="ECO:0007669"/>
    <property type="project" value="TreeGrafter"/>
</dbReference>
<dbReference type="GO" id="GO:0006355">
    <property type="term" value="P:regulation of DNA-templated transcription"/>
    <property type="evidence" value="ECO:0007669"/>
    <property type="project" value="InterPro"/>
</dbReference>
<protein>
    <submittedName>
        <fullName evidence="11">Transcriptional regulatory protein SrrA</fullName>
    </submittedName>
</protein>
<evidence type="ECO:0000256" key="8">
    <source>
        <dbReference type="PROSITE-ProRule" id="PRU01091"/>
    </source>
</evidence>
<reference evidence="11" key="1">
    <citation type="submission" date="2021-06" db="EMBL/GenBank/DDBJ databases">
        <authorList>
            <person name="Criscuolo A."/>
        </authorList>
    </citation>
    <scope>NUCLEOTIDE SEQUENCE</scope>
    <source>
        <strain evidence="11">CIP111600</strain>
    </source>
</reference>
<feature type="modified residue" description="4-aspartylphosphate" evidence="7">
    <location>
        <position position="52"/>
    </location>
</feature>
<dbReference type="GO" id="GO:0000976">
    <property type="term" value="F:transcription cis-regulatory region binding"/>
    <property type="evidence" value="ECO:0007669"/>
    <property type="project" value="TreeGrafter"/>
</dbReference>
<dbReference type="FunFam" id="1.10.10.10:FF:000018">
    <property type="entry name" value="DNA-binding response regulator ResD"/>
    <property type="match status" value="1"/>
</dbReference>
<dbReference type="GO" id="GO:0005829">
    <property type="term" value="C:cytosol"/>
    <property type="evidence" value="ECO:0007669"/>
    <property type="project" value="TreeGrafter"/>
</dbReference>
<evidence type="ECO:0000256" key="5">
    <source>
        <dbReference type="ARBA" id="ARBA00023125"/>
    </source>
</evidence>
<dbReference type="SMART" id="SM00448">
    <property type="entry name" value="REC"/>
    <property type="match status" value="1"/>
</dbReference>
<dbReference type="Pfam" id="PF00072">
    <property type="entry name" value="Response_reg"/>
    <property type="match status" value="1"/>
</dbReference>
<dbReference type="CDD" id="cd17574">
    <property type="entry name" value="REC_OmpR"/>
    <property type="match status" value="1"/>
</dbReference>
<accession>A0A916K370</accession>
<dbReference type="RefSeq" id="WP_218091965.1">
    <property type="nucleotide sequence ID" value="NZ_CAJVAS010000007.1"/>
</dbReference>
<gene>
    <name evidence="11" type="primary">srrA_4</name>
    <name evidence="11" type="ORF">PAESOLCIP111_02182</name>
</gene>
<evidence type="ECO:0000256" key="6">
    <source>
        <dbReference type="ARBA" id="ARBA00023163"/>
    </source>
</evidence>
<dbReference type="CDD" id="cd00383">
    <property type="entry name" value="trans_reg_C"/>
    <property type="match status" value="1"/>
</dbReference>
<dbReference type="FunFam" id="3.40.50.2300:FF:000001">
    <property type="entry name" value="DNA-binding response regulator PhoB"/>
    <property type="match status" value="1"/>
</dbReference>
<dbReference type="PANTHER" id="PTHR48111">
    <property type="entry name" value="REGULATOR OF RPOS"/>
    <property type="match status" value="1"/>
</dbReference>
<evidence type="ECO:0000256" key="3">
    <source>
        <dbReference type="ARBA" id="ARBA00023012"/>
    </source>
</evidence>
<evidence type="ECO:0000259" key="10">
    <source>
        <dbReference type="PROSITE" id="PS51755"/>
    </source>
</evidence>
<dbReference type="PROSITE" id="PS51755">
    <property type="entry name" value="OMPR_PHOB"/>
    <property type="match status" value="1"/>
</dbReference>
<dbReference type="PANTHER" id="PTHR48111:SF26">
    <property type="entry name" value="STAGE 0 SPORULATION PROTEIN A HOMOLOG"/>
    <property type="match status" value="1"/>
</dbReference>
<dbReference type="Proteomes" id="UP000693672">
    <property type="component" value="Unassembled WGS sequence"/>
</dbReference>
<comment type="subcellular location">
    <subcellularLocation>
        <location evidence="1">Cytoplasm</location>
    </subcellularLocation>
</comment>
<dbReference type="InterPro" id="IPR039420">
    <property type="entry name" value="WalR-like"/>
</dbReference>
<keyword evidence="4" id="KW-0805">Transcription regulation</keyword>
<dbReference type="InterPro" id="IPR001867">
    <property type="entry name" value="OmpR/PhoB-type_DNA-bd"/>
</dbReference>
<keyword evidence="3" id="KW-0902">Two-component regulatory system</keyword>
<evidence type="ECO:0000313" key="12">
    <source>
        <dbReference type="Proteomes" id="UP000693672"/>
    </source>
</evidence>
<evidence type="ECO:0000256" key="2">
    <source>
        <dbReference type="ARBA" id="ARBA00022553"/>
    </source>
</evidence>
<name>A0A916K370_9BACL</name>
<keyword evidence="5 8" id="KW-0238">DNA-binding</keyword>
<organism evidence="11 12">
    <name type="scientific">Paenibacillus solanacearum</name>
    <dbReference type="NCBI Taxonomy" id="2048548"/>
    <lineage>
        <taxon>Bacteria</taxon>
        <taxon>Bacillati</taxon>
        <taxon>Bacillota</taxon>
        <taxon>Bacilli</taxon>
        <taxon>Bacillales</taxon>
        <taxon>Paenibacillaceae</taxon>
        <taxon>Paenibacillus</taxon>
    </lineage>
</organism>
<evidence type="ECO:0000256" key="7">
    <source>
        <dbReference type="PROSITE-ProRule" id="PRU00169"/>
    </source>
</evidence>
<dbReference type="PROSITE" id="PS50110">
    <property type="entry name" value="RESPONSE_REGULATORY"/>
    <property type="match status" value="1"/>
</dbReference>
<evidence type="ECO:0000256" key="1">
    <source>
        <dbReference type="ARBA" id="ARBA00004496"/>
    </source>
</evidence>
<evidence type="ECO:0000256" key="4">
    <source>
        <dbReference type="ARBA" id="ARBA00023015"/>
    </source>
</evidence>
<evidence type="ECO:0000259" key="9">
    <source>
        <dbReference type="PROSITE" id="PS50110"/>
    </source>
</evidence>
<feature type="DNA-binding region" description="OmpR/PhoB-type" evidence="8">
    <location>
        <begin position="130"/>
        <end position="229"/>
    </location>
</feature>
<evidence type="ECO:0000313" key="11">
    <source>
        <dbReference type="EMBL" id="CAG7619117.1"/>
    </source>
</evidence>
<dbReference type="SMART" id="SM00862">
    <property type="entry name" value="Trans_reg_C"/>
    <property type="match status" value="1"/>
</dbReference>
<keyword evidence="12" id="KW-1185">Reference proteome</keyword>
<comment type="caution">
    <text evidence="11">The sequence shown here is derived from an EMBL/GenBank/DDBJ whole genome shotgun (WGS) entry which is preliminary data.</text>
</comment>
<dbReference type="GO" id="GO:0000156">
    <property type="term" value="F:phosphorelay response regulator activity"/>
    <property type="evidence" value="ECO:0007669"/>
    <property type="project" value="TreeGrafter"/>
</dbReference>
<dbReference type="InterPro" id="IPR001789">
    <property type="entry name" value="Sig_transdc_resp-reg_receiver"/>
</dbReference>
<keyword evidence="6" id="KW-0804">Transcription</keyword>
<proteinExistence type="predicted"/>
<dbReference type="EMBL" id="CAJVAS010000007">
    <property type="protein sequence ID" value="CAG7619117.1"/>
    <property type="molecule type" value="Genomic_DNA"/>
</dbReference>
<feature type="domain" description="OmpR/PhoB-type" evidence="10">
    <location>
        <begin position="130"/>
        <end position="229"/>
    </location>
</feature>
<keyword evidence="2 7" id="KW-0597">Phosphoprotein</keyword>